<dbReference type="SMART" id="SM00568">
    <property type="entry name" value="GRAM"/>
    <property type="match status" value="1"/>
</dbReference>
<dbReference type="InterPro" id="IPR031968">
    <property type="entry name" value="VASt"/>
</dbReference>
<dbReference type="EMBL" id="JAINDJ010000005">
    <property type="protein sequence ID" value="KAG9446489.1"/>
    <property type="molecule type" value="Genomic_DNA"/>
</dbReference>
<keyword evidence="3" id="KW-1133">Transmembrane helix</keyword>
<evidence type="ECO:0008006" key="10">
    <source>
        <dbReference type="Google" id="ProtNLM"/>
    </source>
</evidence>
<dbReference type="PROSITE" id="PS50004">
    <property type="entry name" value="C2"/>
    <property type="match status" value="1"/>
</dbReference>
<evidence type="ECO:0000259" key="7">
    <source>
        <dbReference type="PROSITE" id="PS51778"/>
    </source>
</evidence>
<dbReference type="PANTHER" id="PTHR46296:SF7">
    <property type="entry name" value="C2 DOMAIN-CONTAINING PROTEIN"/>
    <property type="match status" value="1"/>
</dbReference>
<reference evidence="8 9" key="1">
    <citation type="submission" date="2021-07" db="EMBL/GenBank/DDBJ databases">
        <title>The Aristolochia fimbriata genome: insights into angiosperm evolution, floral development and chemical biosynthesis.</title>
        <authorList>
            <person name="Jiao Y."/>
        </authorList>
    </citation>
    <scope>NUCLEOTIDE SEQUENCE [LARGE SCALE GENOMIC DNA]</scope>
    <source>
        <strain evidence="8">IBCAS-2021</strain>
        <tissue evidence="8">Leaf</tissue>
    </source>
</reference>
<feature type="domain" description="VASt" evidence="7">
    <location>
        <begin position="810"/>
        <end position="972"/>
    </location>
</feature>
<dbReference type="InterPro" id="IPR000008">
    <property type="entry name" value="C2_dom"/>
</dbReference>
<dbReference type="InterPro" id="IPR035892">
    <property type="entry name" value="C2_domain_sf"/>
</dbReference>
<keyword evidence="2" id="KW-0812">Transmembrane</keyword>
<evidence type="ECO:0000313" key="9">
    <source>
        <dbReference type="Proteomes" id="UP000825729"/>
    </source>
</evidence>
<dbReference type="AlphaFoldDB" id="A0AAV7ECW5"/>
<comment type="caution">
    <text evidence="8">The sequence shown here is derived from an EMBL/GenBank/DDBJ whole genome shotgun (WGS) entry which is preliminary data.</text>
</comment>
<protein>
    <recommendedName>
        <fullName evidence="10">C2 and GRAM domain-containing protein</fullName>
    </recommendedName>
</protein>
<name>A0AAV7ECW5_ARIFI</name>
<feature type="domain" description="C2" evidence="6">
    <location>
        <begin position="470"/>
        <end position="592"/>
    </location>
</feature>
<evidence type="ECO:0000313" key="8">
    <source>
        <dbReference type="EMBL" id="KAG9446489.1"/>
    </source>
</evidence>
<dbReference type="Pfam" id="PF00168">
    <property type="entry name" value="C2"/>
    <property type="match status" value="1"/>
</dbReference>
<accession>A0AAV7ECW5</accession>
<dbReference type="PANTHER" id="PTHR46296">
    <property type="entry name" value="BNAA05G37250D PROTEIN"/>
    <property type="match status" value="1"/>
</dbReference>
<evidence type="ECO:0000256" key="2">
    <source>
        <dbReference type="ARBA" id="ARBA00022692"/>
    </source>
</evidence>
<gene>
    <name evidence="8" type="ORF">H6P81_012617</name>
</gene>
<dbReference type="Proteomes" id="UP000825729">
    <property type="component" value="Unassembled WGS sequence"/>
</dbReference>
<comment type="subcellular location">
    <subcellularLocation>
        <location evidence="1">Membrane</location>
        <topology evidence="1">Single-pass membrane protein</topology>
    </subcellularLocation>
</comment>
<dbReference type="Pfam" id="PF16016">
    <property type="entry name" value="VASt"/>
    <property type="match status" value="2"/>
</dbReference>
<sequence length="982" mass="111022">MGEKLVISCFAGDGKAPCVGIVRVPVWMVFDEERHILAPTWFSLQAKGSKSHKAKSCGKVLLTMSLHEKISSELAPRSVLAFGGSANSGRSQEHANLAEAFKEIIGHKNPSQEKQATVQEEKQPVQTIAGRFVQRLLNKNEAVESSHEPLLASTEQDLSELSNSFSQYECNTNEPASVSNWEEMLETLQSREEGQEMPENLQGGVLIDQIYRIFPKDMNKLLFEPNSQFIKDVGEKQGTSDRQVGEWKWGCGENPHLKRELTYIKAATKLIKAVKGFEEQTYLKADGKEFAVLASVSTPDVPYGNCFKVELLYKITPGLELSSGEESCRLVISWNVNFHQSTMMKGMIESGARQGIKEGFEVFADSLAQYVKPVESSELQVDRSQMLESLQMDHQSDWELAVRYFWNLTVVSTLLMCLYVLLHILISGPRAIQGLEFNGLDLPDNFGEVFSCAILVLQVERVFKMISHFVQARIQRGSDHGVKAQGEGWLLTVALIEGESLTYVDSSGHPDQPDPYVVFTCNGKSRTSSVKLQTSNPQWNEILEFDAMEEPPSVLDIEVFDFDGPFDQDSSLGHAEINFLKQTSKEMADMWIPLKGKLAQASQAKVHLRIFLDNKNGVETIKGYLTKMEKEVGNKLNMRSPHRSLMFQKLFGLPPEEFLVKDFSCYLKRKLPLQGRLFLSARIIGFYANLFWNKTKFFFLWEDIDDIQVVPPSLATVGKPSLCIILRKGRGQDARHAAKSHDEDGRLRFYFQSFASFGAANRTIMALWRTKTLSPEQRAQLVEDLQDEDGRCSESEDNGSLVTAEDDDADMSKVYSADIPVGMTSVMELFDGGTFEQKIMERAGCLSYDVKPWESMKPDKWERDINYRFNHYVSMFGGEVTSTQQKTPARDENGWIISEIMTLHEVPFDDHFKVHLRYNITPASASNTCHCDVYVGIEWVKRTKFKDRISKNILKKFTNRLKEIFELVEKEALLLAPKDPAG</sequence>
<dbReference type="Gene3D" id="2.60.40.150">
    <property type="entry name" value="C2 domain"/>
    <property type="match status" value="1"/>
</dbReference>
<evidence type="ECO:0000256" key="5">
    <source>
        <dbReference type="SAM" id="MobiDB-lite"/>
    </source>
</evidence>
<dbReference type="InterPro" id="IPR004182">
    <property type="entry name" value="GRAM"/>
</dbReference>
<dbReference type="CDD" id="cd00030">
    <property type="entry name" value="C2"/>
    <property type="match status" value="1"/>
</dbReference>
<feature type="region of interest" description="Disordered" evidence="5">
    <location>
        <begin position="784"/>
        <end position="803"/>
    </location>
</feature>
<dbReference type="GO" id="GO:0016020">
    <property type="term" value="C:membrane"/>
    <property type="evidence" value="ECO:0007669"/>
    <property type="project" value="UniProtKB-SubCell"/>
</dbReference>
<dbReference type="Pfam" id="PF02893">
    <property type="entry name" value="GRAM"/>
    <property type="match status" value="1"/>
</dbReference>
<evidence type="ECO:0000256" key="3">
    <source>
        <dbReference type="ARBA" id="ARBA00022989"/>
    </source>
</evidence>
<keyword evidence="4" id="KW-0472">Membrane</keyword>
<dbReference type="SUPFAM" id="SSF49562">
    <property type="entry name" value="C2 domain (Calcium/lipid-binding domain, CaLB)"/>
    <property type="match status" value="1"/>
</dbReference>
<dbReference type="Gene3D" id="2.30.29.30">
    <property type="entry name" value="Pleckstrin-homology domain (PH domain)/Phosphotyrosine-binding domain (PTB)"/>
    <property type="match status" value="1"/>
</dbReference>
<evidence type="ECO:0000256" key="1">
    <source>
        <dbReference type="ARBA" id="ARBA00004167"/>
    </source>
</evidence>
<feature type="domain" description="VASt" evidence="7">
    <location>
        <begin position="202"/>
        <end position="375"/>
    </location>
</feature>
<evidence type="ECO:0000256" key="4">
    <source>
        <dbReference type="ARBA" id="ARBA00023136"/>
    </source>
</evidence>
<dbReference type="InterPro" id="IPR044511">
    <property type="entry name" value="At1g03370/At5g50170-like"/>
</dbReference>
<organism evidence="8 9">
    <name type="scientific">Aristolochia fimbriata</name>
    <name type="common">White veined hardy Dutchman's pipe vine</name>
    <dbReference type="NCBI Taxonomy" id="158543"/>
    <lineage>
        <taxon>Eukaryota</taxon>
        <taxon>Viridiplantae</taxon>
        <taxon>Streptophyta</taxon>
        <taxon>Embryophyta</taxon>
        <taxon>Tracheophyta</taxon>
        <taxon>Spermatophyta</taxon>
        <taxon>Magnoliopsida</taxon>
        <taxon>Magnoliidae</taxon>
        <taxon>Piperales</taxon>
        <taxon>Aristolochiaceae</taxon>
        <taxon>Aristolochia</taxon>
    </lineage>
</organism>
<dbReference type="PROSITE" id="PS51778">
    <property type="entry name" value="VAST"/>
    <property type="match status" value="2"/>
</dbReference>
<keyword evidence="9" id="KW-1185">Reference proteome</keyword>
<proteinExistence type="predicted"/>
<dbReference type="SMART" id="SM00239">
    <property type="entry name" value="C2"/>
    <property type="match status" value="1"/>
</dbReference>
<dbReference type="InterPro" id="IPR011993">
    <property type="entry name" value="PH-like_dom_sf"/>
</dbReference>
<evidence type="ECO:0000259" key="6">
    <source>
        <dbReference type="PROSITE" id="PS50004"/>
    </source>
</evidence>